<evidence type="ECO:0000256" key="1">
    <source>
        <dbReference type="SAM" id="Phobius"/>
    </source>
</evidence>
<dbReference type="PANTHER" id="PTHR12242">
    <property type="entry name" value="OS02G0130600 PROTEIN-RELATED"/>
    <property type="match status" value="1"/>
</dbReference>
<keyword evidence="3" id="KW-1185">Reference proteome</keyword>
<organism evidence="2 3">
    <name type="scientific">Clunio marinus</name>
    <dbReference type="NCBI Taxonomy" id="568069"/>
    <lineage>
        <taxon>Eukaryota</taxon>
        <taxon>Metazoa</taxon>
        <taxon>Ecdysozoa</taxon>
        <taxon>Arthropoda</taxon>
        <taxon>Hexapoda</taxon>
        <taxon>Insecta</taxon>
        <taxon>Pterygota</taxon>
        <taxon>Neoptera</taxon>
        <taxon>Endopterygota</taxon>
        <taxon>Diptera</taxon>
        <taxon>Nematocera</taxon>
        <taxon>Chironomoidea</taxon>
        <taxon>Chironomidae</taxon>
        <taxon>Clunio</taxon>
    </lineage>
</organism>
<feature type="transmembrane region" description="Helical" evidence="1">
    <location>
        <begin position="202"/>
        <end position="221"/>
    </location>
</feature>
<dbReference type="InterPro" id="IPR049352">
    <property type="entry name" value="Rost"/>
</dbReference>
<evidence type="ECO:0000313" key="3">
    <source>
        <dbReference type="Proteomes" id="UP000183832"/>
    </source>
</evidence>
<name>A0A1J1HRB6_9DIPT</name>
<feature type="transmembrane region" description="Helical" evidence="1">
    <location>
        <begin position="138"/>
        <end position="160"/>
    </location>
</feature>
<evidence type="ECO:0000313" key="2">
    <source>
        <dbReference type="EMBL" id="CRK90565.1"/>
    </source>
</evidence>
<dbReference type="AlphaFoldDB" id="A0A1J1HRB6"/>
<dbReference type="Proteomes" id="UP000183832">
    <property type="component" value="Unassembled WGS sequence"/>
</dbReference>
<feature type="transmembrane region" description="Helical" evidence="1">
    <location>
        <begin position="94"/>
        <end position="117"/>
    </location>
</feature>
<protein>
    <submittedName>
        <fullName evidence="2">CLUMA_CG004268, isoform A</fullName>
    </submittedName>
</protein>
<keyword evidence="1" id="KW-0472">Membrane</keyword>
<dbReference type="Pfam" id="PF21534">
    <property type="entry name" value="Rost"/>
    <property type="match status" value="1"/>
</dbReference>
<dbReference type="STRING" id="568069.A0A1J1HRB6"/>
<accession>A0A1J1HRB6</accession>
<feature type="transmembrane region" description="Helical" evidence="1">
    <location>
        <begin position="172"/>
        <end position="190"/>
    </location>
</feature>
<dbReference type="PANTHER" id="PTHR12242:SF49">
    <property type="entry name" value="HEADBUTT, ISOFORM E"/>
    <property type="match status" value="1"/>
</dbReference>
<feature type="transmembrane region" description="Helical" evidence="1">
    <location>
        <begin position="53"/>
        <end position="74"/>
    </location>
</feature>
<keyword evidence="1" id="KW-1133">Transmembrane helix</keyword>
<proteinExistence type="predicted"/>
<dbReference type="EMBL" id="CVRI01000020">
    <property type="protein sequence ID" value="CRK90565.1"/>
    <property type="molecule type" value="Genomic_DNA"/>
</dbReference>
<feature type="transmembrane region" description="Helical" evidence="1">
    <location>
        <begin position="244"/>
        <end position="272"/>
    </location>
</feature>
<dbReference type="GO" id="GO:0016020">
    <property type="term" value="C:membrane"/>
    <property type="evidence" value="ECO:0007669"/>
    <property type="project" value="TreeGrafter"/>
</dbReference>
<dbReference type="OrthoDB" id="419711at2759"/>
<sequence>MFEHNSSVQHEEQKKKMLTRLWAGLTSGLKTEDLASLHVCQWQTHKKVLLLYLLWRWICAIVCLAIIVCSSIDIGREKSGEKFEYHYEKWWIYLTNWTVLCGVVQAWLAALICTKALMDNNRDFEVVLQTKVGPIQQLYWVTYSIATVYSFIVTFCYWTAVHDPEIHSFDLLNLMVHALLAILMLGDLVIVGHPVRMDPDLYCTAGVGLGYSIFSLVYYLADGTDRKLNHAIYPLLDWQKPGKTIVVCVGGIFFVVVVHILVCCLCKIRYLIHKKLFVKKTKKLETCKEHARMLGEQKDFTIPSILDLK</sequence>
<reference evidence="2 3" key="1">
    <citation type="submission" date="2015-04" db="EMBL/GenBank/DDBJ databases">
        <authorList>
            <person name="Syromyatnikov M.Y."/>
            <person name="Popov V.N."/>
        </authorList>
    </citation>
    <scope>NUCLEOTIDE SEQUENCE [LARGE SCALE GENOMIC DNA]</scope>
</reference>
<keyword evidence="1" id="KW-0812">Transmembrane</keyword>
<gene>
    <name evidence="2" type="ORF">CLUMA_CG004268</name>
</gene>